<dbReference type="EMBL" id="QCYY01000199">
    <property type="protein sequence ID" value="ROT85743.1"/>
    <property type="molecule type" value="Genomic_DNA"/>
</dbReference>
<feature type="transmembrane region" description="Helical" evidence="1">
    <location>
        <begin position="139"/>
        <end position="162"/>
    </location>
</feature>
<dbReference type="Proteomes" id="UP000283509">
    <property type="component" value="Unassembled WGS sequence"/>
</dbReference>
<comment type="caution">
    <text evidence="2">The sequence shown here is derived from an EMBL/GenBank/DDBJ whole genome shotgun (WGS) entry which is preliminary data.</text>
</comment>
<feature type="transmembrane region" description="Helical" evidence="1">
    <location>
        <begin position="115"/>
        <end position="133"/>
    </location>
</feature>
<keyword evidence="1" id="KW-0472">Membrane</keyword>
<evidence type="ECO:0000256" key="1">
    <source>
        <dbReference type="SAM" id="Phobius"/>
    </source>
</evidence>
<evidence type="ECO:0000313" key="2">
    <source>
        <dbReference type="EMBL" id="ROT85743.1"/>
    </source>
</evidence>
<dbReference type="OrthoDB" id="8912589at2759"/>
<accession>A0A3R7ML56</accession>
<protein>
    <submittedName>
        <fullName evidence="2">Uncharacterized protein</fullName>
    </submittedName>
</protein>
<keyword evidence="1" id="KW-1133">Transmembrane helix</keyword>
<dbReference type="PANTHER" id="PTHR39948">
    <property type="entry name" value="GEO11419P1"/>
    <property type="match status" value="1"/>
</dbReference>
<keyword evidence="1" id="KW-0812">Transmembrane</keyword>
<dbReference type="AlphaFoldDB" id="A0A3R7ML56"/>
<gene>
    <name evidence="2" type="ORF">C7M84_007748</name>
</gene>
<evidence type="ECO:0000313" key="3">
    <source>
        <dbReference type="Proteomes" id="UP000283509"/>
    </source>
</evidence>
<name>A0A3R7ML56_PENVA</name>
<reference evidence="2 3" key="1">
    <citation type="submission" date="2018-04" db="EMBL/GenBank/DDBJ databases">
        <authorList>
            <person name="Zhang X."/>
            <person name="Yuan J."/>
            <person name="Li F."/>
            <person name="Xiang J."/>
        </authorList>
    </citation>
    <scope>NUCLEOTIDE SEQUENCE [LARGE SCALE GENOMIC DNA]</scope>
    <source>
        <tissue evidence="2">Muscle</tissue>
    </source>
</reference>
<organism evidence="2 3">
    <name type="scientific">Penaeus vannamei</name>
    <name type="common">Whiteleg shrimp</name>
    <name type="synonym">Litopenaeus vannamei</name>
    <dbReference type="NCBI Taxonomy" id="6689"/>
    <lineage>
        <taxon>Eukaryota</taxon>
        <taxon>Metazoa</taxon>
        <taxon>Ecdysozoa</taxon>
        <taxon>Arthropoda</taxon>
        <taxon>Crustacea</taxon>
        <taxon>Multicrustacea</taxon>
        <taxon>Malacostraca</taxon>
        <taxon>Eumalacostraca</taxon>
        <taxon>Eucarida</taxon>
        <taxon>Decapoda</taxon>
        <taxon>Dendrobranchiata</taxon>
        <taxon>Penaeoidea</taxon>
        <taxon>Penaeidae</taxon>
        <taxon>Penaeus</taxon>
    </lineage>
</organism>
<proteinExistence type="predicted"/>
<reference evidence="2 3" key="2">
    <citation type="submission" date="2019-01" db="EMBL/GenBank/DDBJ databases">
        <title>The decoding of complex shrimp genome reveals the adaptation for benthos swimmer, frequently molting mechanism and breeding impact on genome.</title>
        <authorList>
            <person name="Sun Y."/>
            <person name="Gao Y."/>
            <person name="Yu Y."/>
        </authorList>
    </citation>
    <scope>NUCLEOTIDE SEQUENCE [LARGE SCALE GENOMIC DNA]</scope>
    <source>
        <tissue evidence="2">Muscle</tissue>
    </source>
</reference>
<keyword evidence="3" id="KW-1185">Reference proteome</keyword>
<sequence>MAIESALKGPSQASLIRDLTPSRKRSLPRRGIHLFPAETLMLDLLARGRRHLLAELPTSPNLAQPIPVETLGEATRRHGLLVKNCVHVCWGQSVGGESTCCTPGRSETGTTGSGGTLWLVIWLLLLVFAALWVAGFCAWWYIMLIPFTVCLPPLAAVTDVLLRGTQLTYFCAKNMMDRNNFNEAMANAATTVPPTVLVVQS</sequence>
<dbReference type="PANTHER" id="PTHR39948:SF1">
    <property type="entry name" value="GEO11419P1"/>
    <property type="match status" value="1"/>
</dbReference>